<dbReference type="EMBL" id="JBEFKJ010000033">
    <property type="protein sequence ID" value="KAL2038248.1"/>
    <property type="molecule type" value="Genomic_DNA"/>
</dbReference>
<dbReference type="InterPro" id="IPR036291">
    <property type="entry name" value="NAD(P)-bd_dom_sf"/>
</dbReference>
<dbReference type="Proteomes" id="UP001590950">
    <property type="component" value="Unassembled WGS sequence"/>
</dbReference>
<dbReference type="PANTHER" id="PTHR43157:SF31">
    <property type="entry name" value="PHOSPHATIDYLINOSITOL-GLYCAN BIOSYNTHESIS CLASS F PROTEIN"/>
    <property type="match status" value="1"/>
</dbReference>
<keyword evidence="1" id="KW-0560">Oxidoreductase</keyword>
<dbReference type="Pfam" id="PF00106">
    <property type="entry name" value="adh_short"/>
    <property type="match status" value="1"/>
</dbReference>
<reference evidence="3 4" key="1">
    <citation type="submission" date="2024-09" db="EMBL/GenBank/DDBJ databases">
        <title>Rethinking Asexuality: The Enigmatic Case of Functional Sexual Genes in Lepraria (Stereocaulaceae).</title>
        <authorList>
            <person name="Doellman M."/>
            <person name="Sun Y."/>
            <person name="Barcenas-Pena A."/>
            <person name="Lumbsch H.T."/>
            <person name="Grewe F."/>
        </authorList>
    </citation>
    <scope>NUCLEOTIDE SEQUENCE [LARGE SCALE GENOMIC DNA]</scope>
    <source>
        <strain evidence="3 4">Mercado 3170</strain>
    </source>
</reference>
<name>A0ABR3ZXZ1_9LECA</name>
<comment type="caution">
    <text evidence="3">The sequence shown here is derived from an EMBL/GenBank/DDBJ whole genome shotgun (WGS) entry which is preliminary data.</text>
</comment>
<dbReference type="PANTHER" id="PTHR43157">
    <property type="entry name" value="PHOSPHATIDYLINOSITOL-GLYCAN BIOSYNTHESIS CLASS F PROTEIN-RELATED"/>
    <property type="match status" value="1"/>
</dbReference>
<dbReference type="Gene3D" id="3.40.50.720">
    <property type="entry name" value="NAD(P)-binding Rossmann-like Domain"/>
    <property type="match status" value="1"/>
</dbReference>
<protein>
    <recommendedName>
        <fullName evidence="5">Short-chain dehydrogenase/reductase</fullName>
    </recommendedName>
</protein>
<feature type="signal peptide" evidence="2">
    <location>
        <begin position="1"/>
        <end position="22"/>
    </location>
</feature>
<keyword evidence="2" id="KW-0732">Signal</keyword>
<evidence type="ECO:0000256" key="2">
    <source>
        <dbReference type="SAM" id="SignalP"/>
    </source>
</evidence>
<sequence length="322" mass="35584">MAFLMNFLYTQLFLTLPYPTSDFSGKTIIVTGSNVGLGLEAARHFTRLNAEKVILGVRNLDKGEAAKKSIEETTSKLGVVEVWQLDLATYESTKQFAKRVEGLKRLDAVVENAGIATTRYRVAEDNESTITTNVVSTYLLALMVLPKLRETATKFNTVPHLTIVSSGAHSFTSFPEKSSHSIFRTLNDKETANMADRYHVSKLLEVFCTRELAARVKGNGKPEVIINYLTPGVCHSELARDAGWRIAVMKFLIARTTEHGSRTLVHAVEAGPETHGQYLSNCTISEPAPLVLSEEGGKAQKRVWDELLQKLESVQPGIMTNV</sequence>
<evidence type="ECO:0000313" key="4">
    <source>
        <dbReference type="Proteomes" id="UP001590950"/>
    </source>
</evidence>
<proteinExistence type="predicted"/>
<dbReference type="InterPro" id="IPR002347">
    <property type="entry name" value="SDR_fam"/>
</dbReference>
<feature type="chain" id="PRO_5045439156" description="Short-chain dehydrogenase/reductase" evidence="2">
    <location>
        <begin position="23"/>
        <end position="322"/>
    </location>
</feature>
<dbReference type="PRINTS" id="PR00081">
    <property type="entry name" value="GDHRDH"/>
</dbReference>
<evidence type="ECO:0000256" key="1">
    <source>
        <dbReference type="ARBA" id="ARBA00023002"/>
    </source>
</evidence>
<dbReference type="SUPFAM" id="SSF51735">
    <property type="entry name" value="NAD(P)-binding Rossmann-fold domains"/>
    <property type="match status" value="1"/>
</dbReference>
<accession>A0ABR3ZXZ1</accession>
<gene>
    <name evidence="3" type="ORF">N7G274_008897</name>
</gene>
<evidence type="ECO:0008006" key="5">
    <source>
        <dbReference type="Google" id="ProtNLM"/>
    </source>
</evidence>
<organism evidence="3 4">
    <name type="scientific">Stereocaulon virgatum</name>
    <dbReference type="NCBI Taxonomy" id="373712"/>
    <lineage>
        <taxon>Eukaryota</taxon>
        <taxon>Fungi</taxon>
        <taxon>Dikarya</taxon>
        <taxon>Ascomycota</taxon>
        <taxon>Pezizomycotina</taxon>
        <taxon>Lecanoromycetes</taxon>
        <taxon>OSLEUM clade</taxon>
        <taxon>Lecanoromycetidae</taxon>
        <taxon>Lecanorales</taxon>
        <taxon>Lecanorineae</taxon>
        <taxon>Stereocaulaceae</taxon>
        <taxon>Stereocaulon</taxon>
    </lineage>
</organism>
<evidence type="ECO:0000313" key="3">
    <source>
        <dbReference type="EMBL" id="KAL2038248.1"/>
    </source>
</evidence>
<keyword evidence="4" id="KW-1185">Reference proteome</keyword>